<accession>A0A2C6KT13</accession>
<dbReference type="RefSeq" id="XP_067921142.1">
    <property type="nucleotide sequence ID" value="XM_068066878.1"/>
</dbReference>
<dbReference type="VEuPathDB" id="ToxoDB:CSUI_006725"/>
<evidence type="ECO:0000313" key="2">
    <source>
        <dbReference type="Proteomes" id="UP000221165"/>
    </source>
</evidence>
<keyword evidence="2" id="KW-1185">Reference proteome</keyword>
<dbReference type="GeneID" id="94430089"/>
<proteinExistence type="predicted"/>
<reference evidence="1 2" key="1">
    <citation type="journal article" date="2017" name="Int. J. Parasitol.">
        <title>The genome of the protozoan parasite Cystoisospora suis and a reverse vaccinology approach to identify vaccine candidates.</title>
        <authorList>
            <person name="Palmieri N."/>
            <person name="Shrestha A."/>
            <person name="Ruttkowski B."/>
            <person name="Beck T."/>
            <person name="Vogl C."/>
            <person name="Tomley F."/>
            <person name="Blake D.P."/>
            <person name="Joachim A."/>
        </authorList>
    </citation>
    <scope>NUCLEOTIDE SEQUENCE [LARGE SCALE GENOMIC DNA]</scope>
    <source>
        <strain evidence="1 2">Wien I</strain>
    </source>
</reference>
<sequence length="92" mass="10563">MSFRVTVNLLGRTGKSSSGRSCSRICVRLTARIRGYCPRRGSLPSLQRVRDCWPRFSRKHIPLLKGSPFALRSWTQDERSLYHVSRRGEASL</sequence>
<organism evidence="1 2">
    <name type="scientific">Cystoisospora suis</name>
    <dbReference type="NCBI Taxonomy" id="483139"/>
    <lineage>
        <taxon>Eukaryota</taxon>
        <taxon>Sar</taxon>
        <taxon>Alveolata</taxon>
        <taxon>Apicomplexa</taxon>
        <taxon>Conoidasida</taxon>
        <taxon>Coccidia</taxon>
        <taxon>Eucoccidiorida</taxon>
        <taxon>Eimeriorina</taxon>
        <taxon>Sarcocystidae</taxon>
        <taxon>Cystoisospora</taxon>
    </lineage>
</organism>
<evidence type="ECO:0000313" key="1">
    <source>
        <dbReference type="EMBL" id="PHJ19442.1"/>
    </source>
</evidence>
<protein>
    <submittedName>
        <fullName evidence="1">Uncharacterized protein</fullName>
    </submittedName>
</protein>
<dbReference type="AlphaFoldDB" id="A0A2C6KT13"/>
<name>A0A2C6KT13_9APIC</name>
<comment type="caution">
    <text evidence="1">The sequence shown here is derived from an EMBL/GenBank/DDBJ whole genome shotgun (WGS) entry which is preliminary data.</text>
</comment>
<gene>
    <name evidence="1" type="ORF">CSUI_006725</name>
</gene>
<dbReference type="EMBL" id="MIGC01003436">
    <property type="protein sequence ID" value="PHJ19442.1"/>
    <property type="molecule type" value="Genomic_DNA"/>
</dbReference>
<dbReference type="Proteomes" id="UP000221165">
    <property type="component" value="Unassembled WGS sequence"/>
</dbReference>